<evidence type="ECO:0000313" key="3">
    <source>
        <dbReference type="Proteomes" id="UP000729402"/>
    </source>
</evidence>
<reference evidence="2" key="2">
    <citation type="submission" date="2021-02" db="EMBL/GenBank/DDBJ databases">
        <authorList>
            <person name="Kimball J.A."/>
            <person name="Haas M.W."/>
            <person name="Macchietto M."/>
            <person name="Kono T."/>
            <person name="Duquette J."/>
            <person name="Shao M."/>
        </authorList>
    </citation>
    <scope>NUCLEOTIDE SEQUENCE</scope>
    <source>
        <tissue evidence="2">Fresh leaf tissue</tissue>
    </source>
</reference>
<organism evidence="2 3">
    <name type="scientific">Zizania palustris</name>
    <name type="common">Northern wild rice</name>
    <dbReference type="NCBI Taxonomy" id="103762"/>
    <lineage>
        <taxon>Eukaryota</taxon>
        <taxon>Viridiplantae</taxon>
        <taxon>Streptophyta</taxon>
        <taxon>Embryophyta</taxon>
        <taxon>Tracheophyta</taxon>
        <taxon>Spermatophyta</taxon>
        <taxon>Magnoliopsida</taxon>
        <taxon>Liliopsida</taxon>
        <taxon>Poales</taxon>
        <taxon>Poaceae</taxon>
        <taxon>BOP clade</taxon>
        <taxon>Oryzoideae</taxon>
        <taxon>Oryzeae</taxon>
        <taxon>Zizaniinae</taxon>
        <taxon>Zizania</taxon>
    </lineage>
</organism>
<protein>
    <submittedName>
        <fullName evidence="2">Uncharacterized protein</fullName>
    </submittedName>
</protein>
<proteinExistence type="predicted"/>
<evidence type="ECO:0000313" key="2">
    <source>
        <dbReference type="EMBL" id="KAG8044021.1"/>
    </source>
</evidence>
<dbReference type="Proteomes" id="UP000729402">
    <property type="component" value="Unassembled WGS sequence"/>
</dbReference>
<comment type="caution">
    <text evidence="2">The sequence shown here is derived from an EMBL/GenBank/DDBJ whole genome shotgun (WGS) entry which is preliminary data.</text>
</comment>
<evidence type="ECO:0000313" key="1">
    <source>
        <dbReference type="EMBL" id="KAG8043967.1"/>
    </source>
</evidence>
<gene>
    <name evidence="1" type="ORF">GUJ93_ZPchr0458g22482</name>
    <name evidence="2" type="ORF">GUJ93_ZPchr0458g22736</name>
</gene>
<name>A0A8J5R2E5_ZIZPA</name>
<dbReference type="EMBL" id="JAAALK010000953">
    <property type="protein sequence ID" value="KAG8044021.1"/>
    <property type="molecule type" value="Genomic_DNA"/>
</dbReference>
<dbReference type="EMBL" id="JAAALK010000953">
    <property type="protein sequence ID" value="KAG8043967.1"/>
    <property type="molecule type" value="Genomic_DNA"/>
</dbReference>
<dbReference type="AlphaFoldDB" id="A0A8J5R2E5"/>
<accession>A0A8J5R2E5</accession>
<reference evidence="2" key="1">
    <citation type="journal article" date="2021" name="bioRxiv">
        <title>Whole Genome Assembly and Annotation of Northern Wild Rice, Zizania palustris L., Supports a Whole Genome Duplication in the Zizania Genus.</title>
        <authorList>
            <person name="Haas M."/>
            <person name="Kono T."/>
            <person name="Macchietto M."/>
            <person name="Millas R."/>
            <person name="McGilp L."/>
            <person name="Shao M."/>
            <person name="Duquette J."/>
            <person name="Hirsch C.N."/>
            <person name="Kimball J."/>
        </authorList>
    </citation>
    <scope>NUCLEOTIDE SEQUENCE</scope>
    <source>
        <tissue evidence="2">Fresh leaf tissue</tissue>
    </source>
</reference>
<keyword evidence="3" id="KW-1185">Reference proteome</keyword>
<sequence length="175" mass="19700">MISKNFAFPLGTSNGVIGQEVEAFPRVNKSFQKGIQRRYHLRLKVEKKEKAGRKFLKRGSRSSAWTRSCLSVVHGSIDRTEEASGRLQRDRIDHISIGCRARARSTCKISAIPLEFSTCLRSASSASPHHRSIRLLRSAAAFCQQKVAEAHLTVSVNHAEEQSSDKFHLRGWKLE</sequence>